<dbReference type="RefSeq" id="WP_257316631.1">
    <property type="nucleotide sequence ID" value="NZ_JANFDG010000021.1"/>
</dbReference>
<evidence type="ECO:0000313" key="1">
    <source>
        <dbReference type="EMBL" id="MFC3076320.1"/>
    </source>
</evidence>
<protein>
    <submittedName>
        <fullName evidence="1">Uncharacterized protein</fullName>
    </submittedName>
</protein>
<keyword evidence="2" id="KW-1185">Reference proteome</keyword>
<evidence type="ECO:0000313" key="2">
    <source>
        <dbReference type="Proteomes" id="UP001595377"/>
    </source>
</evidence>
<comment type="caution">
    <text evidence="1">The sequence shown here is derived from an EMBL/GenBank/DDBJ whole genome shotgun (WGS) entry which is preliminary data.</text>
</comment>
<accession>A0ABV7DMP5</accession>
<organism evidence="1 2">
    <name type="scientific">Shinella pollutisoli</name>
    <dbReference type="NCBI Taxonomy" id="2250594"/>
    <lineage>
        <taxon>Bacteria</taxon>
        <taxon>Pseudomonadati</taxon>
        <taxon>Pseudomonadota</taxon>
        <taxon>Alphaproteobacteria</taxon>
        <taxon>Hyphomicrobiales</taxon>
        <taxon>Rhizobiaceae</taxon>
        <taxon>Shinella</taxon>
    </lineage>
</organism>
<name>A0ABV7DMP5_9HYPH</name>
<sequence>MTTRDLAHLEGRINAHRRLLVELLSVVAALPEARDALVAMARENETVADHEEDPGLEPDAAFAAQQVADDEIRAILRAAMERLDARPAPTSTRE</sequence>
<gene>
    <name evidence="1" type="ORF">ACFOHH_24620</name>
</gene>
<reference evidence="2" key="1">
    <citation type="journal article" date="2019" name="Int. J. Syst. Evol. Microbiol.">
        <title>The Global Catalogue of Microorganisms (GCM) 10K type strain sequencing project: providing services to taxonomists for standard genome sequencing and annotation.</title>
        <authorList>
            <consortium name="The Broad Institute Genomics Platform"/>
            <consortium name="The Broad Institute Genome Sequencing Center for Infectious Disease"/>
            <person name="Wu L."/>
            <person name="Ma J."/>
        </authorList>
    </citation>
    <scope>NUCLEOTIDE SEQUENCE [LARGE SCALE GENOMIC DNA]</scope>
    <source>
        <strain evidence="2">KCTC 52677</strain>
    </source>
</reference>
<proteinExistence type="predicted"/>
<dbReference type="Proteomes" id="UP001595377">
    <property type="component" value="Unassembled WGS sequence"/>
</dbReference>
<dbReference type="EMBL" id="JBHRSP010000053">
    <property type="protein sequence ID" value="MFC3076320.1"/>
    <property type="molecule type" value="Genomic_DNA"/>
</dbReference>